<evidence type="ECO:0000313" key="9">
    <source>
        <dbReference type="Proteomes" id="UP000485058"/>
    </source>
</evidence>
<dbReference type="InterPro" id="IPR013810">
    <property type="entry name" value="Ribosomal_uS5_N"/>
</dbReference>
<dbReference type="Gene3D" id="3.30.160.20">
    <property type="match status" value="1"/>
</dbReference>
<evidence type="ECO:0000256" key="1">
    <source>
        <dbReference type="ARBA" id="ARBA00008945"/>
    </source>
</evidence>
<dbReference type="SUPFAM" id="SSF54211">
    <property type="entry name" value="Ribosomal protein S5 domain 2-like"/>
    <property type="match status" value="1"/>
</dbReference>
<dbReference type="PANTHER" id="PTHR48277:SF1">
    <property type="entry name" value="MITOCHONDRIAL RIBOSOMAL PROTEIN S5"/>
    <property type="match status" value="1"/>
</dbReference>
<feature type="compositionally biased region" description="Acidic residues" evidence="6">
    <location>
        <begin position="233"/>
        <end position="248"/>
    </location>
</feature>
<keyword evidence="3 4" id="KW-0687">Ribonucleoprotein</keyword>
<comment type="caution">
    <text evidence="8">The sequence shown here is derived from an EMBL/GenBank/DDBJ whole genome shotgun (WGS) entry which is preliminary data.</text>
</comment>
<dbReference type="GO" id="GO:0003735">
    <property type="term" value="F:structural constituent of ribosome"/>
    <property type="evidence" value="ECO:0007669"/>
    <property type="project" value="UniProtKB-UniRule"/>
</dbReference>
<keyword evidence="9" id="KW-1185">Reference proteome</keyword>
<dbReference type="SUPFAM" id="SSF54768">
    <property type="entry name" value="dsRNA-binding domain-like"/>
    <property type="match status" value="1"/>
</dbReference>
<gene>
    <name evidence="8" type="ORF">HaLaN_19657</name>
</gene>
<dbReference type="InterPro" id="IPR014721">
    <property type="entry name" value="Ribsml_uS5_D2-typ_fold_subgr"/>
</dbReference>
<dbReference type="InterPro" id="IPR000851">
    <property type="entry name" value="Ribosomal_uS5"/>
</dbReference>
<dbReference type="InterPro" id="IPR005324">
    <property type="entry name" value="Ribosomal_uS5_C"/>
</dbReference>
<evidence type="ECO:0000313" key="8">
    <source>
        <dbReference type="EMBL" id="GFH22228.1"/>
    </source>
</evidence>
<dbReference type="Gene3D" id="3.30.230.10">
    <property type="match status" value="1"/>
</dbReference>
<evidence type="ECO:0000256" key="3">
    <source>
        <dbReference type="ARBA" id="ARBA00023274"/>
    </source>
</evidence>
<sequence length="683" mass="72644">MSFVGLPTCHWQCQAMMLNWLQQPWIGFSSLAFALDGLGRLSFHPLSLFSILHTPFYHAFPCKTQVKGCLELMPMSLDTHMNAVCLQLLKEHYAKGPYKASCSYADSRIREEMVVYYTFMTCSAMWRQQAYSTARQVAAAFFTNTSRSPCAHASAASVSKAMMGAVGRLPGAASQAASMSQSAAFKAWRSEQARCMAGFAASASSMAQAAPRVAEATVNNSCSAAASSSLEGVDGDEDSSNAPSDDEEPGTRHAIERTGVGGGMNPPRLTQATLCITPSITLSPSAATAQLCNTYGLLGMTAGSAILIRAYAAGPSHQPRTGNAHAGYQSQTPLSGQGGRGGRYPQQPGMTAGGEGDGRFRPRPGRGGDAGRGARDQRSDRAGGSVSSSGGQGGGPGGRGGGRGDRPAGYGRQEHYTAMVAVGNMRGLFGLGKADADTSPEAVSGAYMDAFNHLAAIPLYRGHTIYNHIKHEYSNMTVLFMPRPSGWGVRGSDLVTELCNLVGIKDISVKIFGRRQSRFFVAAAFQEALSHHQTVAHDGVEGSGVYIRESNTEWCAALLPIGPHVPACPLHHGEKPRHRQAEAGCQSDGSVIQGDILRRLLRLGFHQLNPKVAVSGIVLSCPTARPWLRCGRQCKGLQLQQPHPHLHAPRVTPSRCRGSLPVTSAYPPDHGCVVPSKERHTCP</sequence>
<evidence type="ECO:0000256" key="2">
    <source>
        <dbReference type="ARBA" id="ARBA00022980"/>
    </source>
</evidence>
<proteinExistence type="inferred from homology"/>
<dbReference type="AlphaFoldDB" id="A0A699ZV85"/>
<keyword evidence="2 4" id="KW-0689">Ribosomal protein</keyword>
<dbReference type="GO" id="GO:0003723">
    <property type="term" value="F:RNA binding"/>
    <property type="evidence" value="ECO:0007669"/>
    <property type="project" value="InterPro"/>
</dbReference>
<protein>
    <submittedName>
        <fullName evidence="8">S5 DRBM domain-containing protein</fullName>
    </submittedName>
</protein>
<accession>A0A699ZV85</accession>
<dbReference type="GO" id="GO:0005840">
    <property type="term" value="C:ribosome"/>
    <property type="evidence" value="ECO:0007669"/>
    <property type="project" value="UniProtKB-KW"/>
</dbReference>
<dbReference type="Pfam" id="PF03719">
    <property type="entry name" value="Ribosomal_S5_C"/>
    <property type="match status" value="1"/>
</dbReference>
<dbReference type="PROSITE" id="PS50881">
    <property type="entry name" value="S5_DSRBD"/>
    <property type="match status" value="1"/>
</dbReference>
<dbReference type="Proteomes" id="UP000485058">
    <property type="component" value="Unassembled WGS sequence"/>
</dbReference>
<feature type="compositionally biased region" description="Basic and acidic residues" evidence="6">
    <location>
        <begin position="372"/>
        <end position="381"/>
    </location>
</feature>
<dbReference type="EMBL" id="BLLF01001995">
    <property type="protein sequence ID" value="GFH22228.1"/>
    <property type="molecule type" value="Genomic_DNA"/>
</dbReference>
<dbReference type="PANTHER" id="PTHR48277">
    <property type="entry name" value="MITOCHONDRIAL RIBOSOMAL PROTEIN S5"/>
    <property type="match status" value="1"/>
</dbReference>
<feature type="region of interest" description="Disordered" evidence="6">
    <location>
        <begin position="225"/>
        <end position="266"/>
    </location>
</feature>
<evidence type="ECO:0000256" key="4">
    <source>
        <dbReference type="PROSITE-ProRule" id="PRU00268"/>
    </source>
</evidence>
<dbReference type="InterPro" id="IPR020568">
    <property type="entry name" value="Ribosomal_Su5_D2-typ_SF"/>
</dbReference>
<reference evidence="8 9" key="1">
    <citation type="submission" date="2020-02" db="EMBL/GenBank/DDBJ databases">
        <title>Draft genome sequence of Haematococcus lacustris strain NIES-144.</title>
        <authorList>
            <person name="Morimoto D."/>
            <person name="Nakagawa S."/>
            <person name="Yoshida T."/>
            <person name="Sawayama S."/>
        </authorList>
    </citation>
    <scope>NUCLEOTIDE SEQUENCE [LARGE SCALE GENOMIC DNA]</scope>
    <source>
        <strain evidence="8 9">NIES-144</strain>
    </source>
</reference>
<dbReference type="GO" id="GO:0006412">
    <property type="term" value="P:translation"/>
    <property type="evidence" value="ECO:0007669"/>
    <property type="project" value="InterPro"/>
</dbReference>
<evidence type="ECO:0000256" key="5">
    <source>
        <dbReference type="RuleBase" id="RU003823"/>
    </source>
</evidence>
<comment type="similarity">
    <text evidence="1 5">Belongs to the universal ribosomal protein uS5 family.</text>
</comment>
<name>A0A699ZV85_HAELA</name>
<dbReference type="Pfam" id="PF00333">
    <property type="entry name" value="Ribosomal_S5"/>
    <property type="match status" value="1"/>
</dbReference>
<evidence type="ECO:0000256" key="6">
    <source>
        <dbReference type="SAM" id="MobiDB-lite"/>
    </source>
</evidence>
<evidence type="ECO:0000259" key="7">
    <source>
        <dbReference type="PROSITE" id="PS50881"/>
    </source>
</evidence>
<feature type="region of interest" description="Disordered" evidence="6">
    <location>
        <begin position="316"/>
        <end position="410"/>
    </location>
</feature>
<feature type="compositionally biased region" description="Gly residues" evidence="6">
    <location>
        <begin position="390"/>
        <end position="401"/>
    </location>
</feature>
<feature type="domain" description="S5 DRBM" evidence="7">
    <location>
        <begin position="411"/>
        <end position="457"/>
    </location>
</feature>
<dbReference type="GO" id="GO:1990904">
    <property type="term" value="C:ribonucleoprotein complex"/>
    <property type="evidence" value="ECO:0007669"/>
    <property type="project" value="UniProtKB-UniRule"/>
</dbReference>
<organism evidence="8 9">
    <name type="scientific">Haematococcus lacustris</name>
    <name type="common">Green alga</name>
    <name type="synonym">Haematococcus pluvialis</name>
    <dbReference type="NCBI Taxonomy" id="44745"/>
    <lineage>
        <taxon>Eukaryota</taxon>
        <taxon>Viridiplantae</taxon>
        <taxon>Chlorophyta</taxon>
        <taxon>core chlorophytes</taxon>
        <taxon>Chlorophyceae</taxon>
        <taxon>CS clade</taxon>
        <taxon>Chlamydomonadales</taxon>
        <taxon>Haematococcaceae</taxon>
        <taxon>Haematococcus</taxon>
    </lineage>
</organism>